<comment type="PTM">
    <text evidence="12">Is synthesized initially as an inactive proenzyme. Formation of the active enzyme involves a self-maturation process in which the active site pyruvoyl group is generated from an internal serine residue via an autocatalytic post-translational modification. Two non-identical subunits are generated from the proenzyme in this reaction, and the pyruvate is formed at the N-terminus of the alpha chain, which is derived from the carboxyl end of the proenzyme. The autoendoproteolytic cleavage occurs by a canonical serine protease mechanism, in which the side chain hydroxyl group of the serine supplies its oxygen atom to form the C-terminus of the beta chain, while the remainder of the serine residue undergoes an oxidative deamination to produce ammonia and the pyruvoyl prosthetic group on the alpha chain. During this reaction, the Ser that is part of the protease active site of the proenzyme becomes the pyruvoyl prosthetic group, which constitutes an essential element of the active site of the mature decarboxylase.</text>
</comment>
<sequence length="572" mass="64123">MWVVSNVVVRASRAATRRFAVVPGGTPNWGIGSPRRRRPAPTGVRAYTRDPREAERLAGTVAGHRAERARRERLQREADSVHSRRRRGSKFSRAWRVWKETPLKWTPIPVLLGAIVLVGVQAHRQWEHNHRLEPVVDASGEPVRTRGPWTLYVLGALPLNSISRSWGWMNSHTLPVWFRPYGFRLYSWVFGCNLDEMLDPDLTHYESLGQFFSRELKPGVRPLADSLVVSPCDGTVLHLGEIEGNRVEQVKGITYSLDSLLGFNKRALTHELVPGREEHEFCTADEQQFASLNGIDYSLGDLLGDQTKQRKSVRNYLLGWAKGSWRYVRQTASSLRPWGASRSANATGPVGLDEEADPGDAGIPTSDTPENLQHMANVAYEMGSEAIPSFMHEQAISPAKLRPGHRLYFCVIYLAPGDYHRFHSPVPWVVEMRRHFRGELYSVSPYVAQRLPNLFLLNERVALLGRWRYGFFSMTPIGATNVGSIRINFDRNLRTNVRGQRKLTGTYSEATYNAASRILGGQPLATGEEVGGFLLGSTIVLVFEAPESFRFDAKPGDKVKMGQAMGDLGKAA</sequence>
<keyword evidence="8 12" id="KW-0594">Phospholipid biosynthesis</keyword>
<keyword evidence="12" id="KW-0496">Mitochondrion</keyword>
<feature type="active site" description="Charge relay system; for autoendoproteolytic cleavage activity" evidence="12">
    <location>
        <position position="423"/>
    </location>
</feature>
<comment type="cofactor">
    <cofactor evidence="12">
        <name>pyruvate</name>
        <dbReference type="ChEBI" id="CHEBI:15361"/>
    </cofactor>
    <text evidence="12">Binds 1 pyruvoyl group covalently per subunit.</text>
</comment>
<comment type="subunit">
    <text evidence="12">Heterodimer of a large membrane-associated beta subunit and a small pyruvoyl-containing alpha subunit.</text>
</comment>
<evidence type="ECO:0000256" key="6">
    <source>
        <dbReference type="ARBA" id="ARBA00023098"/>
    </source>
</evidence>
<comment type="subcellular location">
    <molecule>Phosphatidylserine decarboxylase 1 beta chain</molecule>
    <subcellularLocation>
        <location evidence="12">Mitochondrion inner membrane</location>
        <topology evidence="12">Single-pass membrane protein</topology>
        <orientation evidence="12">Intermembrane side</orientation>
    </subcellularLocation>
</comment>
<comment type="pathway">
    <text evidence="1">Lipid metabolism.</text>
</comment>
<dbReference type="InterPro" id="IPR033177">
    <property type="entry name" value="PSD-B"/>
</dbReference>
<keyword evidence="3 12" id="KW-0812">Transmembrane</keyword>
<keyword evidence="15" id="KW-1185">Reference proteome</keyword>
<evidence type="ECO:0000256" key="7">
    <source>
        <dbReference type="ARBA" id="ARBA00023136"/>
    </source>
</evidence>
<evidence type="ECO:0000256" key="9">
    <source>
        <dbReference type="ARBA" id="ARBA00023239"/>
    </source>
</evidence>
<dbReference type="NCBIfam" id="TIGR00163">
    <property type="entry name" value="PS_decarb"/>
    <property type="match status" value="1"/>
</dbReference>
<feature type="compositionally biased region" description="Basic and acidic residues" evidence="13">
    <location>
        <begin position="47"/>
        <end position="56"/>
    </location>
</feature>
<keyword evidence="2 12" id="KW-0444">Lipid biosynthesis</keyword>
<dbReference type="EMBL" id="CP119951">
    <property type="protein sequence ID" value="WFC94435.1"/>
    <property type="molecule type" value="Genomic_DNA"/>
</dbReference>
<evidence type="ECO:0000313" key="14">
    <source>
        <dbReference type="EMBL" id="WFC94435.1"/>
    </source>
</evidence>
<comment type="pathway">
    <text evidence="12">Phospholipid metabolism; phosphatidylethanolamine biosynthesis; phosphatidylethanolamine from CDP-diacylglycerol: step 2/2.</text>
</comment>
<comment type="function">
    <text evidence="12">Catalyzes the formation of phosphatidylethanolamine (PtdEtn) from phosphatidylserine (PtdSer). Plays a central role in phospholipid metabolism and in the interorganelle trafficking of phosphatidylserine.</text>
</comment>
<dbReference type="GO" id="GO:0005743">
    <property type="term" value="C:mitochondrial inner membrane"/>
    <property type="evidence" value="ECO:0007669"/>
    <property type="project" value="UniProtKB-SubCell"/>
</dbReference>
<comment type="similarity">
    <text evidence="12">Belongs to the phosphatidylserine decarboxylase family. PSD-B subfamily. Eukaryotic type I sub-subfamily.</text>
</comment>
<feature type="active site" description="Charge relay system; for autoendoproteolytic cleavage activity" evidence="12">
    <location>
        <position position="233"/>
    </location>
</feature>
<dbReference type="GO" id="GO:0006646">
    <property type="term" value="P:phosphatidylethanolamine biosynthetic process"/>
    <property type="evidence" value="ECO:0007669"/>
    <property type="project" value="UniProtKB-UniRule"/>
</dbReference>
<dbReference type="GO" id="GO:0016540">
    <property type="term" value="P:protein autoprocessing"/>
    <property type="evidence" value="ECO:0007669"/>
    <property type="project" value="UniProtKB-UniRule"/>
</dbReference>
<dbReference type="Pfam" id="PF02666">
    <property type="entry name" value="PS_Dcarbxylase"/>
    <property type="match status" value="2"/>
</dbReference>
<feature type="active site" description="Schiff-base intermediate with substrate; via pyruvic acid; for decarboxylase activity" evidence="12">
    <location>
        <position position="537"/>
    </location>
</feature>
<name>A0AAF0DUR6_9BASI</name>
<evidence type="ECO:0000256" key="13">
    <source>
        <dbReference type="SAM" id="MobiDB-lite"/>
    </source>
</evidence>
<keyword evidence="9 12" id="KW-0456">Lyase</keyword>
<feature type="compositionally biased region" description="Basic and acidic residues" evidence="13">
    <location>
        <begin position="64"/>
        <end position="82"/>
    </location>
</feature>
<feature type="active site" description="Charge relay system; for autoendoproteolytic cleavage activity" evidence="12">
    <location>
        <position position="537"/>
    </location>
</feature>
<keyword evidence="12" id="KW-0999">Mitochondrion inner membrane</keyword>
<evidence type="ECO:0000256" key="1">
    <source>
        <dbReference type="ARBA" id="ARBA00005189"/>
    </source>
</evidence>
<feature type="topological domain" description="Mitochondrial matrix" evidence="12">
    <location>
        <begin position="1"/>
        <end position="104"/>
    </location>
</feature>
<feature type="region of interest" description="Disordered" evidence="13">
    <location>
        <begin position="30"/>
        <end position="85"/>
    </location>
</feature>
<feature type="chain" id="PRO_5041753860" description="Phosphatidylserine decarboxylase 1 beta chain" evidence="12">
    <location>
        <begin position="1"/>
        <end position="536"/>
    </location>
</feature>
<dbReference type="HAMAP" id="MF_03208">
    <property type="entry name" value="PS_decarb_PSD_B_type1_euk"/>
    <property type="match status" value="1"/>
</dbReference>
<dbReference type="GO" id="GO:0004609">
    <property type="term" value="F:phosphatidylserine decarboxylase activity"/>
    <property type="evidence" value="ECO:0007669"/>
    <property type="project" value="UniProtKB-UniRule"/>
</dbReference>
<dbReference type="PANTHER" id="PTHR10067:SF6">
    <property type="entry name" value="PHOSPHATIDYLSERINE DECARBOXYLASE PROENZYME, MITOCHONDRIAL"/>
    <property type="match status" value="1"/>
</dbReference>
<evidence type="ECO:0000256" key="4">
    <source>
        <dbReference type="ARBA" id="ARBA00022793"/>
    </source>
</evidence>
<dbReference type="PANTHER" id="PTHR10067">
    <property type="entry name" value="PHOSPHATIDYLSERINE DECARBOXYLASE"/>
    <property type="match status" value="1"/>
</dbReference>
<comment type="subcellular location">
    <molecule>Phosphatidylserine decarboxylase 1 alpha chain</molecule>
    <subcellularLocation>
        <location evidence="12">Mitochondrion inner membrane</location>
        <topology evidence="12">Peripheral membrane protein</topology>
        <orientation evidence="12">Intermembrane side</orientation>
    </subcellularLocation>
    <text evidence="12">Anchored to the mitochondrial inner membrane through its interaction with the integral membrane beta chain.</text>
</comment>
<evidence type="ECO:0000256" key="8">
    <source>
        <dbReference type="ARBA" id="ARBA00023209"/>
    </source>
</evidence>
<keyword evidence="4 12" id="KW-0210">Decarboxylase</keyword>
<evidence type="ECO:0000256" key="10">
    <source>
        <dbReference type="ARBA" id="ARBA00023264"/>
    </source>
</evidence>
<evidence type="ECO:0000256" key="11">
    <source>
        <dbReference type="ARBA" id="ARBA00023317"/>
    </source>
</evidence>
<dbReference type="Proteomes" id="UP001216638">
    <property type="component" value="Chromosome 1"/>
</dbReference>
<keyword evidence="5 12" id="KW-1133">Transmembrane helix</keyword>
<proteinExistence type="inferred from homology"/>
<dbReference type="EC" id="4.1.1.65" evidence="12"/>
<feature type="chain" id="PRO_5041753859" description="Phosphatidylserine decarboxylase 1 alpha chain" evidence="12">
    <location>
        <begin position="537"/>
        <end position="572"/>
    </location>
</feature>
<protein>
    <recommendedName>
        <fullName evidence="12">Phosphatidylserine decarboxylase proenzyme 1, mitochondrial</fullName>
        <ecNumber evidence="12">4.1.1.65</ecNumber>
    </recommendedName>
    <component>
        <recommendedName>
            <fullName evidence="12">Phosphatidylserine decarboxylase 1 beta chain</fullName>
        </recommendedName>
    </component>
    <component>
        <recommendedName>
            <fullName evidence="12">Phosphatidylserine decarboxylase 1 alpha chain</fullName>
        </recommendedName>
    </component>
</protein>
<feature type="topological domain" description="Mitochondrial intermembrane" evidence="12">
    <location>
        <begin position="124"/>
        <end position="572"/>
    </location>
</feature>
<dbReference type="AlphaFoldDB" id="A0AAF0DUR6"/>
<evidence type="ECO:0000256" key="2">
    <source>
        <dbReference type="ARBA" id="ARBA00022516"/>
    </source>
</evidence>
<gene>
    <name evidence="12 14" type="primary">PSD1</name>
    <name evidence="14" type="ORF">MBRA1_001065</name>
</gene>
<evidence type="ECO:0000256" key="5">
    <source>
        <dbReference type="ARBA" id="ARBA00022989"/>
    </source>
</evidence>
<evidence type="ECO:0000313" key="15">
    <source>
        <dbReference type="Proteomes" id="UP001216638"/>
    </source>
</evidence>
<evidence type="ECO:0000256" key="12">
    <source>
        <dbReference type="HAMAP-Rule" id="MF_03208"/>
    </source>
</evidence>
<evidence type="ECO:0000256" key="3">
    <source>
        <dbReference type="ARBA" id="ARBA00022692"/>
    </source>
</evidence>
<keyword evidence="11 12" id="KW-0670">Pyruvate</keyword>
<feature type="modified residue" description="Pyruvic acid (Ser); by autocatalysis" evidence="12">
    <location>
        <position position="537"/>
    </location>
</feature>
<keyword evidence="12" id="KW-0865">Zymogen</keyword>
<dbReference type="InterPro" id="IPR033661">
    <property type="entry name" value="PSD_type1_euk"/>
</dbReference>
<comment type="catalytic activity">
    <reaction evidence="12">
        <text>a 1,2-diacyl-sn-glycero-3-phospho-L-serine + H(+) = a 1,2-diacyl-sn-glycero-3-phosphoethanolamine + CO2</text>
        <dbReference type="Rhea" id="RHEA:20828"/>
        <dbReference type="ChEBI" id="CHEBI:15378"/>
        <dbReference type="ChEBI" id="CHEBI:16526"/>
        <dbReference type="ChEBI" id="CHEBI:57262"/>
        <dbReference type="ChEBI" id="CHEBI:64612"/>
        <dbReference type="EC" id="4.1.1.65"/>
    </reaction>
</comment>
<keyword evidence="10 12" id="KW-1208">Phospholipid metabolism</keyword>
<keyword evidence="7 12" id="KW-0472">Membrane</keyword>
<feature type="site" description="Cleavage (non-hydrolytic); by autocatalysis" evidence="12">
    <location>
        <begin position="536"/>
        <end position="537"/>
    </location>
</feature>
<organism evidence="14 15">
    <name type="scientific">Malassezia brasiliensis</name>
    <dbReference type="NCBI Taxonomy" id="1821822"/>
    <lineage>
        <taxon>Eukaryota</taxon>
        <taxon>Fungi</taxon>
        <taxon>Dikarya</taxon>
        <taxon>Basidiomycota</taxon>
        <taxon>Ustilaginomycotina</taxon>
        <taxon>Malasseziomycetes</taxon>
        <taxon>Malasseziales</taxon>
        <taxon>Malasseziaceae</taxon>
        <taxon>Malassezia</taxon>
    </lineage>
</organism>
<dbReference type="InterPro" id="IPR003817">
    <property type="entry name" value="PS_Dcarbxylase"/>
</dbReference>
<keyword evidence="6 12" id="KW-0443">Lipid metabolism</keyword>
<accession>A0AAF0DUR6</accession>
<reference evidence="14" key="1">
    <citation type="submission" date="2023-03" db="EMBL/GenBank/DDBJ databases">
        <title>Mating type loci evolution in Malassezia.</title>
        <authorList>
            <person name="Coelho M.A."/>
        </authorList>
    </citation>
    <scope>NUCLEOTIDE SEQUENCE</scope>
    <source>
        <strain evidence="14">CBS 14135</strain>
    </source>
</reference>